<dbReference type="PANTHER" id="PTHR33332">
    <property type="entry name" value="REVERSE TRANSCRIPTASE DOMAIN-CONTAINING PROTEIN"/>
    <property type="match status" value="1"/>
</dbReference>
<keyword evidence="2" id="KW-1185">Reference proteome</keyword>
<dbReference type="CDD" id="cd01650">
    <property type="entry name" value="RT_nLTR_like"/>
    <property type="match status" value="1"/>
</dbReference>
<name>A0A6S7LJY3_PARCT</name>
<organism evidence="1 2">
    <name type="scientific">Paramuricea clavata</name>
    <name type="common">Red gorgonian</name>
    <name type="synonym">Violescent sea-whip</name>
    <dbReference type="NCBI Taxonomy" id="317549"/>
    <lineage>
        <taxon>Eukaryota</taxon>
        <taxon>Metazoa</taxon>
        <taxon>Cnidaria</taxon>
        <taxon>Anthozoa</taxon>
        <taxon>Octocorallia</taxon>
        <taxon>Malacalcyonacea</taxon>
        <taxon>Plexauridae</taxon>
        <taxon>Paramuricea</taxon>
    </lineage>
</organism>
<dbReference type="EMBL" id="CACRXK020019173">
    <property type="protein sequence ID" value="CAB4033349.1"/>
    <property type="molecule type" value="Genomic_DNA"/>
</dbReference>
<gene>
    <name evidence="1" type="ORF">PACLA_8A020836</name>
</gene>
<dbReference type="OrthoDB" id="410381at2759"/>
<dbReference type="SUPFAM" id="SSF56672">
    <property type="entry name" value="DNA/RNA polymerases"/>
    <property type="match status" value="1"/>
</dbReference>
<feature type="non-terminal residue" evidence="1">
    <location>
        <position position="266"/>
    </location>
</feature>
<comment type="caution">
    <text evidence="1">The sequence shown here is derived from an EMBL/GenBank/DDBJ whole genome shotgun (WGS) entry which is preliminary data.</text>
</comment>
<dbReference type="InterPro" id="IPR043502">
    <property type="entry name" value="DNA/RNA_pol_sf"/>
</dbReference>
<proteinExistence type="predicted"/>
<evidence type="ECO:0000313" key="2">
    <source>
        <dbReference type="Proteomes" id="UP001152795"/>
    </source>
</evidence>
<dbReference type="Proteomes" id="UP001152795">
    <property type="component" value="Unassembled WGS sequence"/>
</dbReference>
<dbReference type="Pfam" id="PF00078">
    <property type="entry name" value="RVT_1"/>
    <property type="match status" value="1"/>
</dbReference>
<sequence length="266" mass="29863">ASGLDQISAKVLKIAAPSIAPSLTLIFNQSIRTGIFPSDWKVARVTPIYKSGEKFCMSNYRPISVISIVARIMEKLIHNQIYEYLIKENLLANSQHGFRPNHSTLTALLDITNRWYQNMDIGQLNGVIFLDLKKAFDTVNHDILLSKLAIYGIRGSALRWLNSYLTGRIQYCQVNAHLSDPLCVTTGIPQGSALGPLLFLIYINDLPNCLEHTKVNMFADDTQIETAGYDVNTIAEELNQDLENVSVWLSANKLTLNKTKTEYMII</sequence>
<accession>A0A6S7LJY3</accession>
<evidence type="ECO:0000313" key="1">
    <source>
        <dbReference type="EMBL" id="CAB4033349.1"/>
    </source>
</evidence>
<dbReference type="AlphaFoldDB" id="A0A6S7LJY3"/>
<dbReference type="PROSITE" id="PS50878">
    <property type="entry name" value="RT_POL"/>
    <property type="match status" value="1"/>
</dbReference>
<reference evidence="1" key="1">
    <citation type="submission" date="2020-04" db="EMBL/GenBank/DDBJ databases">
        <authorList>
            <person name="Alioto T."/>
            <person name="Alioto T."/>
            <person name="Gomez Garrido J."/>
        </authorList>
    </citation>
    <scope>NUCLEOTIDE SEQUENCE</scope>
    <source>
        <strain evidence="1">A484AB</strain>
    </source>
</reference>
<feature type="non-terminal residue" evidence="1">
    <location>
        <position position="1"/>
    </location>
</feature>
<dbReference type="InterPro" id="IPR000477">
    <property type="entry name" value="RT_dom"/>
</dbReference>
<protein>
    <submittedName>
        <fullName evidence="1">Uncharacterized protein</fullName>
    </submittedName>
</protein>